<dbReference type="AlphaFoldDB" id="A0A645HF51"/>
<gene>
    <name evidence="1" type="ORF">SDC9_185187</name>
</gene>
<comment type="caution">
    <text evidence="1">The sequence shown here is derived from an EMBL/GenBank/DDBJ whole genome shotgun (WGS) entry which is preliminary data.</text>
</comment>
<proteinExistence type="predicted"/>
<reference evidence="1" key="1">
    <citation type="submission" date="2019-08" db="EMBL/GenBank/DDBJ databases">
        <authorList>
            <person name="Kucharzyk K."/>
            <person name="Murdoch R.W."/>
            <person name="Higgins S."/>
            <person name="Loffler F."/>
        </authorList>
    </citation>
    <scope>NUCLEOTIDE SEQUENCE</scope>
</reference>
<evidence type="ECO:0000313" key="1">
    <source>
        <dbReference type="EMBL" id="MPN37667.1"/>
    </source>
</evidence>
<protein>
    <submittedName>
        <fullName evidence="1">Uncharacterized protein</fullName>
    </submittedName>
</protein>
<dbReference type="EMBL" id="VSSQ01092450">
    <property type="protein sequence ID" value="MPN37667.1"/>
    <property type="molecule type" value="Genomic_DNA"/>
</dbReference>
<sequence length="112" mass="12454">MLEECEFNLHLARADWLIALTRLLDDAGSMKDATTDALLFHCRVLRKHVAVLAFTEDGRFFAKVDDAPLVPIETTSFDEAADALFLIIKNTPISPAPLFAPVLHEETVISDM</sequence>
<organism evidence="1">
    <name type="scientific">bioreactor metagenome</name>
    <dbReference type="NCBI Taxonomy" id="1076179"/>
    <lineage>
        <taxon>unclassified sequences</taxon>
        <taxon>metagenomes</taxon>
        <taxon>ecological metagenomes</taxon>
    </lineage>
</organism>
<accession>A0A645HF51</accession>
<name>A0A645HF51_9ZZZZ</name>